<sequence length="159" mass="17901">MQLIQRVIVIVGIFALSACSSAPSNIDNSNKQQLHSSDSHITQAYLEVYDEWKGVPYRFGGESFRGIDCSAFVQVAVFNVTKQSVPRTTKEQSKEGVKINYSDAKNGDLVFFKTSPNTNHVGIYLGMNQFLHASTSKGVIISRLDNPYWASKFWQFRRV</sequence>
<dbReference type="Pfam" id="PF00877">
    <property type="entry name" value="NLPC_P60"/>
    <property type="match status" value="1"/>
</dbReference>
<gene>
    <name evidence="12" type="ORF">AB4566_01870</name>
</gene>
<evidence type="ECO:0000256" key="1">
    <source>
        <dbReference type="ARBA" id="ARBA00004635"/>
    </source>
</evidence>
<feature type="chain" id="PRO_5046043824" evidence="10">
    <location>
        <begin position="25"/>
        <end position="159"/>
    </location>
</feature>
<dbReference type="InterPro" id="IPR000064">
    <property type="entry name" value="NLP_P60_dom"/>
</dbReference>
<keyword evidence="9" id="KW-0449">Lipoprotein</keyword>
<dbReference type="PROSITE" id="PS51935">
    <property type="entry name" value="NLPC_P60"/>
    <property type="match status" value="1"/>
</dbReference>
<keyword evidence="6" id="KW-0788">Thiol protease</keyword>
<dbReference type="SUPFAM" id="SSF54001">
    <property type="entry name" value="Cysteine proteinases"/>
    <property type="match status" value="1"/>
</dbReference>
<dbReference type="Proteomes" id="UP001570417">
    <property type="component" value="Unassembled WGS sequence"/>
</dbReference>
<protein>
    <submittedName>
        <fullName evidence="12">C40 family peptidase</fullName>
    </submittedName>
</protein>
<comment type="similarity">
    <text evidence="2">Belongs to the peptidase C40 family.</text>
</comment>
<accession>A0ABV4N7H9</accession>
<keyword evidence="5" id="KW-0378">Hydrolase</keyword>
<evidence type="ECO:0000256" key="7">
    <source>
        <dbReference type="ARBA" id="ARBA00023136"/>
    </source>
</evidence>
<dbReference type="RefSeq" id="WP_372264661.1">
    <property type="nucleotide sequence ID" value="NZ_JBFRUW010000003.1"/>
</dbReference>
<evidence type="ECO:0000259" key="11">
    <source>
        <dbReference type="PROSITE" id="PS51935"/>
    </source>
</evidence>
<comment type="caution">
    <text evidence="12">The sequence shown here is derived from an EMBL/GenBank/DDBJ whole genome shotgun (WGS) entry which is preliminary data.</text>
</comment>
<keyword evidence="3" id="KW-0645">Protease</keyword>
<evidence type="ECO:0000256" key="10">
    <source>
        <dbReference type="SAM" id="SignalP"/>
    </source>
</evidence>
<keyword evidence="8" id="KW-0564">Palmitate</keyword>
<evidence type="ECO:0000256" key="9">
    <source>
        <dbReference type="ARBA" id="ARBA00023288"/>
    </source>
</evidence>
<dbReference type="Gene3D" id="3.90.1720.10">
    <property type="entry name" value="endopeptidase domain like (from Nostoc punctiforme)"/>
    <property type="match status" value="1"/>
</dbReference>
<dbReference type="InterPro" id="IPR038765">
    <property type="entry name" value="Papain-like_cys_pep_sf"/>
</dbReference>
<keyword evidence="4 10" id="KW-0732">Signal</keyword>
<evidence type="ECO:0000256" key="6">
    <source>
        <dbReference type="ARBA" id="ARBA00022807"/>
    </source>
</evidence>
<feature type="domain" description="NlpC/P60" evidence="11">
    <location>
        <begin position="39"/>
        <end position="159"/>
    </location>
</feature>
<evidence type="ECO:0000256" key="3">
    <source>
        <dbReference type="ARBA" id="ARBA00022670"/>
    </source>
</evidence>
<evidence type="ECO:0000313" key="12">
    <source>
        <dbReference type="EMBL" id="MFA0567019.1"/>
    </source>
</evidence>
<evidence type="ECO:0000256" key="5">
    <source>
        <dbReference type="ARBA" id="ARBA00022801"/>
    </source>
</evidence>
<organism evidence="12 13">
    <name type="scientific">Vibrio gallaecicus</name>
    <dbReference type="NCBI Taxonomy" id="552386"/>
    <lineage>
        <taxon>Bacteria</taxon>
        <taxon>Pseudomonadati</taxon>
        <taxon>Pseudomonadota</taxon>
        <taxon>Gammaproteobacteria</taxon>
        <taxon>Vibrionales</taxon>
        <taxon>Vibrionaceae</taxon>
        <taxon>Vibrio</taxon>
    </lineage>
</organism>
<evidence type="ECO:0000256" key="4">
    <source>
        <dbReference type="ARBA" id="ARBA00022729"/>
    </source>
</evidence>
<dbReference type="PANTHER" id="PTHR47360:SF3">
    <property type="entry name" value="MUREIN DD-ENDOPEPTIDASE MEPS_MUREIN LD-CARBOXYPEPTIDASE"/>
    <property type="match status" value="1"/>
</dbReference>
<dbReference type="InterPro" id="IPR052062">
    <property type="entry name" value="Murein_DD/LD_carboxypeptidase"/>
</dbReference>
<keyword evidence="7" id="KW-0472">Membrane</keyword>
<proteinExistence type="inferred from homology"/>
<dbReference type="PANTHER" id="PTHR47360">
    <property type="entry name" value="MUREIN DD-ENDOPEPTIDASE MEPS/MUREIN LD-CARBOXYPEPTIDASE"/>
    <property type="match status" value="1"/>
</dbReference>
<name>A0ABV4N7H9_9VIBR</name>
<keyword evidence="13" id="KW-1185">Reference proteome</keyword>
<reference evidence="12 13" key="1">
    <citation type="journal article" date="2024" name="ISME J.">
        <title>Tailless and filamentous prophages are predominant in marine Vibrio.</title>
        <authorList>
            <person name="Steensen K."/>
            <person name="Seneca J."/>
            <person name="Bartlau N."/>
            <person name="Yu X.A."/>
            <person name="Hussain F.A."/>
            <person name="Polz M.F."/>
        </authorList>
    </citation>
    <scope>NUCLEOTIDE SEQUENCE [LARGE SCALE GENOMIC DNA]</scope>
    <source>
        <strain evidence="12 13">10N.222.51.A1</strain>
    </source>
</reference>
<feature type="signal peptide" evidence="10">
    <location>
        <begin position="1"/>
        <end position="24"/>
    </location>
</feature>
<dbReference type="EMBL" id="JBFRUW010000003">
    <property type="protein sequence ID" value="MFA0567019.1"/>
    <property type="molecule type" value="Genomic_DNA"/>
</dbReference>
<evidence type="ECO:0000256" key="2">
    <source>
        <dbReference type="ARBA" id="ARBA00007074"/>
    </source>
</evidence>
<comment type="subcellular location">
    <subcellularLocation>
        <location evidence="1">Membrane</location>
        <topology evidence="1">Lipid-anchor</topology>
    </subcellularLocation>
</comment>
<evidence type="ECO:0000313" key="13">
    <source>
        <dbReference type="Proteomes" id="UP001570417"/>
    </source>
</evidence>
<dbReference type="PROSITE" id="PS51257">
    <property type="entry name" value="PROKAR_LIPOPROTEIN"/>
    <property type="match status" value="1"/>
</dbReference>
<evidence type="ECO:0000256" key="8">
    <source>
        <dbReference type="ARBA" id="ARBA00023139"/>
    </source>
</evidence>